<protein>
    <submittedName>
        <fullName evidence="1">Uncharacterized protein</fullName>
    </submittedName>
</protein>
<sequence>MKHLILTATQRDRCFTDEATDPQEGGAVTGPRRCGKAGCQIQSGSGPWSSMLPILPRRVIQSTGLIPSTPLLVYEASAITNCTARCEWRRMQNQRALPHPLHKVPFAFMLSCHLPKLIRVGSWVFVA</sequence>
<evidence type="ECO:0000313" key="1">
    <source>
        <dbReference type="EMBL" id="KAF6099828.1"/>
    </source>
</evidence>
<dbReference type="Proteomes" id="UP000664940">
    <property type="component" value="Unassembled WGS sequence"/>
</dbReference>
<reference evidence="1 2" key="1">
    <citation type="journal article" date="2020" name="Nature">
        <title>Six reference-quality genomes reveal evolution of bat adaptations.</title>
        <authorList>
            <person name="Jebb D."/>
            <person name="Huang Z."/>
            <person name="Pippel M."/>
            <person name="Hughes G.M."/>
            <person name="Lavrichenko K."/>
            <person name="Devanna P."/>
            <person name="Winkler S."/>
            <person name="Jermiin L.S."/>
            <person name="Skirmuntt E.C."/>
            <person name="Katzourakis A."/>
            <person name="Burkitt-Gray L."/>
            <person name="Ray D.A."/>
            <person name="Sullivan K.A.M."/>
            <person name="Roscito J.G."/>
            <person name="Kirilenko B.M."/>
            <person name="Davalos L.M."/>
            <person name="Corthals A.P."/>
            <person name="Power M.L."/>
            <person name="Jones G."/>
            <person name="Ransome R.D."/>
            <person name="Dechmann D.K.N."/>
            <person name="Locatelli A.G."/>
            <person name="Puechmaille S.J."/>
            <person name="Fedrigo O."/>
            <person name="Jarvis E.D."/>
            <person name="Hiller M."/>
            <person name="Vernes S.C."/>
            <person name="Myers E.W."/>
            <person name="Teeling E.C."/>
        </authorList>
    </citation>
    <scope>NUCLEOTIDE SEQUENCE [LARGE SCALE GENOMIC DNA]</scope>
    <source>
        <strain evidence="1">Bat1K_MPI-CBG_1</strain>
    </source>
</reference>
<comment type="caution">
    <text evidence="1">The sequence shown here is derived from an EMBL/GenBank/DDBJ whole genome shotgun (WGS) entry which is preliminary data.</text>
</comment>
<gene>
    <name evidence="1" type="ORF">HJG60_011559</name>
</gene>
<dbReference type="AlphaFoldDB" id="A0A833ZNS8"/>
<organism evidence="1 2">
    <name type="scientific">Phyllostomus discolor</name>
    <name type="common">pale spear-nosed bat</name>
    <dbReference type="NCBI Taxonomy" id="89673"/>
    <lineage>
        <taxon>Eukaryota</taxon>
        <taxon>Metazoa</taxon>
        <taxon>Chordata</taxon>
        <taxon>Craniata</taxon>
        <taxon>Vertebrata</taxon>
        <taxon>Euteleostomi</taxon>
        <taxon>Mammalia</taxon>
        <taxon>Eutheria</taxon>
        <taxon>Laurasiatheria</taxon>
        <taxon>Chiroptera</taxon>
        <taxon>Yangochiroptera</taxon>
        <taxon>Phyllostomidae</taxon>
        <taxon>Phyllostominae</taxon>
        <taxon>Phyllostomus</taxon>
    </lineage>
</organism>
<proteinExistence type="predicted"/>
<dbReference type="EMBL" id="JABVXQ010000007">
    <property type="protein sequence ID" value="KAF6099828.1"/>
    <property type="molecule type" value="Genomic_DNA"/>
</dbReference>
<evidence type="ECO:0000313" key="2">
    <source>
        <dbReference type="Proteomes" id="UP000664940"/>
    </source>
</evidence>
<name>A0A833ZNS8_9CHIR</name>
<accession>A0A833ZNS8</accession>